<sequence>MSTDTRTIRITGEPQRRYAHQVVDRIVTGGERVWEIVVRPHEDKRTLDQNAKLWACCSDIAEQVEWHGRYLKKEDWKQIFVAALKGQDAVPGINGGFVVLGGSSRNLRKREFIDLLDIIQAFGADHGVEWSERAANVFDEYEVAA</sequence>
<reference evidence="1 2" key="1">
    <citation type="submission" date="2013-03" db="EMBL/GenBank/DDBJ databases">
        <title>Salinisphaera hydrothermalis C41B8 Genome Sequencing.</title>
        <authorList>
            <person name="Li C."/>
            <person name="Lai Q."/>
            <person name="Shao Z."/>
        </authorList>
    </citation>
    <scope>NUCLEOTIDE SEQUENCE [LARGE SCALE GENOMIC DNA]</scope>
    <source>
        <strain evidence="1 2">C41B8</strain>
    </source>
</reference>
<evidence type="ECO:0000313" key="2">
    <source>
        <dbReference type="Proteomes" id="UP000028302"/>
    </source>
</evidence>
<dbReference type="Gene3D" id="1.10.3790.10">
    <property type="entry name" value="NinB"/>
    <property type="match status" value="1"/>
</dbReference>
<comment type="caution">
    <text evidence="1">The sequence shown here is derived from an EMBL/GenBank/DDBJ whole genome shotgun (WGS) entry which is preliminary data.</text>
</comment>
<dbReference type="InterPro" id="IPR008711">
    <property type="entry name" value="Recombinase_NinB"/>
</dbReference>
<proteinExistence type="predicted"/>
<dbReference type="AlphaFoldDB" id="A0A084INQ7"/>
<accession>A0A084INQ7</accession>
<evidence type="ECO:0000313" key="1">
    <source>
        <dbReference type="EMBL" id="KEZ78341.1"/>
    </source>
</evidence>
<dbReference type="InterPro" id="IPR036619">
    <property type="entry name" value="NinB_sf"/>
</dbReference>
<dbReference type="EMBL" id="APNK01000005">
    <property type="protein sequence ID" value="KEZ78341.1"/>
    <property type="molecule type" value="Genomic_DNA"/>
</dbReference>
<organism evidence="1 2">
    <name type="scientific">Salinisphaera hydrothermalis (strain C41B8)</name>
    <dbReference type="NCBI Taxonomy" id="1304275"/>
    <lineage>
        <taxon>Bacteria</taxon>
        <taxon>Pseudomonadati</taxon>
        <taxon>Pseudomonadota</taxon>
        <taxon>Gammaproteobacteria</taxon>
        <taxon>Salinisphaerales</taxon>
        <taxon>Salinisphaeraceae</taxon>
        <taxon>Salinisphaera</taxon>
    </lineage>
</organism>
<name>A0A084INQ7_SALHC</name>
<dbReference type="STRING" id="1304275.C41B8_05548"/>
<gene>
    <name evidence="1" type="ORF">C41B8_05548</name>
</gene>
<dbReference type="PATRIC" id="fig|1304275.5.peg.1136"/>
<dbReference type="eggNOG" id="ENOG5032YYI">
    <property type="taxonomic scope" value="Bacteria"/>
</dbReference>
<dbReference type="Proteomes" id="UP000028302">
    <property type="component" value="Unassembled WGS sequence"/>
</dbReference>
<protein>
    <submittedName>
        <fullName evidence="1">Phage nin-region protein</fullName>
    </submittedName>
</protein>
<dbReference type="RefSeq" id="WP_198025066.1">
    <property type="nucleotide sequence ID" value="NZ_APNK01000005.1"/>
</dbReference>
<dbReference type="Pfam" id="PF05772">
    <property type="entry name" value="NinB"/>
    <property type="match status" value="1"/>
</dbReference>
<dbReference type="SUPFAM" id="SSF103370">
    <property type="entry name" value="NinB"/>
    <property type="match status" value="1"/>
</dbReference>
<keyword evidence="2" id="KW-1185">Reference proteome</keyword>